<dbReference type="GO" id="GO:0003677">
    <property type="term" value="F:DNA binding"/>
    <property type="evidence" value="ECO:0007669"/>
    <property type="project" value="UniProtKB-KW"/>
</dbReference>
<dbReference type="InterPro" id="IPR011711">
    <property type="entry name" value="GntR_C"/>
</dbReference>
<gene>
    <name evidence="5" type="ORF">GSY63_12275</name>
</gene>
<evidence type="ECO:0000259" key="4">
    <source>
        <dbReference type="PROSITE" id="PS50949"/>
    </source>
</evidence>
<dbReference type="Pfam" id="PF07729">
    <property type="entry name" value="FCD"/>
    <property type="match status" value="1"/>
</dbReference>
<dbReference type="PANTHER" id="PTHR43537">
    <property type="entry name" value="TRANSCRIPTIONAL REGULATOR, GNTR FAMILY"/>
    <property type="match status" value="1"/>
</dbReference>
<dbReference type="SUPFAM" id="SSF48008">
    <property type="entry name" value="GntR ligand-binding domain-like"/>
    <property type="match status" value="1"/>
</dbReference>
<dbReference type="SUPFAM" id="SSF46785">
    <property type="entry name" value="Winged helix' DNA-binding domain"/>
    <property type="match status" value="1"/>
</dbReference>
<keyword evidence="1" id="KW-0805">Transcription regulation</keyword>
<dbReference type="Gene3D" id="1.10.10.10">
    <property type="entry name" value="Winged helix-like DNA-binding domain superfamily/Winged helix DNA-binding domain"/>
    <property type="match status" value="1"/>
</dbReference>
<dbReference type="PROSITE" id="PS50949">
    <property type="entry name" value="HTH_GNTR"/>
    <property type="match status" value="1"/>
</dbReference>
<evidence type="ECO:0000313" key="5">
    <source>
        <dbReference type="EMBL" id="NCD70137.1"/>
    </source>
</evidence>
<keyword evidence="6" id="KW-1185">Reference proteome</keyword>
<dbReference type="InterPro" id="IPR000524">
    <property type="entry name" value="Tscrpt_reg_HTH_GntR"/>
</dbReference>
<dbReference type="GO" id="GO:0003700">
    <property type="term" value="F:DNA-binding transcription factor activity"/>
    <property type="evidence" value="ECO:0007669"/>
    <property type="project" value="InterPro"/>
</dbReference>
<dbReference type="CDD" id="cd07377">
    <property type="entry name" value="WHTH_GntR"/>
    <property type="match status" value="1"/>
</dbReference>
<dbReference type="InterPro" id="IPR008920">
    <property type="entry name" value="TF_FadR/GntR_C"/>
</dbReference>
<dbReference type="InterPro" id="IPR036390">
    <property type="entry name" value="WH_DNA-bd_sf"/>
</dbReference>
<dbReference type="SMART" id="SM00345">
    <property type="entry name" value="HTH_GNTR"/>
    <property type="match status" value="1"/>
</dbReference>
<dbReference type="PRINTS" id="PR00035">
    <property type="entry name" value="HTHGNTR"/>
</dbReference>
<evidence type="ECO:0000313" key="6">
    <source>
        <dbReference type="Proteomes" id="UP000638732"/>
    </source>
</evidence>
<proteinExistence type="predicted"/>
<keyword evidence="3" id="KW-0804">Transcription</keyword>
<organism evidence="5 6">
    <name type="scientific">Mucilaginibacter agri</name>
    <dbReference type="NCBI Taxonomy" id="2695265"/>
    <lineage>
        <taxon>Bacteria</taxon>
        <taxon>Pseudomonadati</taxon>
        <taxon>Bacteroidota</taxon>
        <taxon>Sphingobacteriia</taxon>
        <taxon>Sphingobacteriales</taxon>
        <taxon>Sphingobacteriaceae</taxon>
        <taxon>Mucilaginibacter</taxon>
    </lineage>
</organism>
<dbReference type="Proteomes" id="UP000638732">
    <property type="component" value="Unassembled WGS sequence"/>
</dbReference>
<dbReference type="EMBL" id="WWEO01000042">
    <property type="protein sequence ID" value="NCD70137.1"/>
    <property type="molecule type" value="Genomic_DNA"/>
</dbReference>
<reference evidence="5" key="2">
    <citation type="submission" date="2020-10" db="EMBL/GenBank/DDBJ databases">
        <title>Mucilaginibacter sp. nov., isolated from soil.</title>
        <authorList>
            <person name="Jeon C.O."/>
        </authorList>
    </citation>
    <scope>NUCLEOTIDE SEQUENCE</scope>
    <source>
        <strain evidence="5">R11</strain>
    </source>
</reference>
<comment type="caution">
    <text evidence="5">The sequence shown here is derived from an EMBL/GenBank/DDBJ whole genome shotgun (WGS) entry which is preliminary data.</text>
</comment>
<dbReference type="Gene3D" id="1.20.120.530">
    <property type="entry name" value="GntR ligand-binding domain-like"/>
    <property type="match status" value="1"/>
</dbReference>
<accession>A0A965ZHE0</accession>
<reference evidence="5" key="1">
    <citation type="submission" date="2020-01" db="EMBL/GenBank/DDBJ databases">
        <authorList>
            <person name="Seo Y.L."/>
        </authorList>
    </citation>
    <scope>NUCLEOTIDE SEQUENCE</scope>
    <source>
        <strain evidence="5">R11</strain>
    </source>
</reference>
<dbReference type="InterPro" id="IPR036388">
    <property type="entry name" value="WH-like_DNA-bd_sf"/>
</dbReference>
<dbReference type="PANTHER" id="PTHR43537:SF47">
    <property type="entry name" value="REGULATORY PROTEIN GNTR HTH"/>
    <property type="match status" value="1"/>
</dbReference>
<sequence length="222" mass="25276">MFVSLNIRYMKLSDQVADKIKSDIKSKKYQAGEKLPAEPELMKLYGVGRSSIREAVKTLAISGFLKVQQGAGTFVNEATPVENMSNRLQRADFDEINAVRVLLEEEIVRLAVQHRNDEDLGEMRQRLEERKTAILQENRLACTNADIAFHMAIAQASRNSVLVDLYQYFTGNIRSFFSKRETQGITQFAMSHHLHEDLFNAIAQQQEHAALQTIKTILANNY</sequence>
<keyword evidence="2" id="KW-0238">DNA-binding</keyword>
<dbReference type="AlphaFoldDB" id="A0A965ZHE0"/>
<evidence type="ECO:0000256" key="3">
    <source>
        <dbReference type="ARBA" id="ARBA00023163"/>
    </source>
</evidence>
<name>A0A965ZHE0_9SPHI</name>
<evidence type="ECO:0000256" key="1">
    <source>
        <dbReference type="ARBA" id="ARBA00023015"/>
    </source>
</evidence>
<evidence type="ECO:0000256" key="2">
    <source>
        <dbReference type="ARBA" id="ARBA00023125"/>
    </source>
</evidence>
<dbReference type="Pfam" id="PF00392">
    <property type="entry name" value="GntR"/>
    <property type="match status" value="1"/>
</dbReference>
<protein>
    <submittedName>
        <fullName evidence="5">GntR family transcriptional regulator</fullName>
    </submittedName>
</protein>
<dbReference type="SMART" id="SM00895">
    <property type="entry name" value="FCD"/>
    <property type="match status" value="1"/>
</dbReference>
<feature type="domain" description="HTH gntR-type" evidence="4">
    <location>
        <begin position="10"/>
        <end position="78"/>
    </location>
</feature>